<keyword evidence="3" id="KW-1185">Reference proteome</keyword>
<comment type="caution">
    <text evidence="2">The sequence shown here is derived from an EMBL/GenBank/DDBJ whole genome shotgun (WGS) entry which is preliminary data.</text>
</comment>
<evidence type="ECO:0000256" key="1">
    <source>
        <dbReference type="SAM" id="MobiDB-lite"/>
    </source>
</evidence>
<evidence type="ECO:0000313" key="2">
    <source>
        <dbReference type="EMBL" id="DAD27900.1"/>
    </source>
</evidence>
<dbReference type="Proteomes" id="UP000607653">
    <property type="component" value="Unassembled WGS sequence"/>
</dbReference>
<dbReference type="InterPro" id="IPR040462">
    <property type="entry name" value="EARLY_FLOWERING_4"/>
</dbReference>
<dbReference type="EMBL" id="DUZY01000002">
    <property type="protein sequence ID" value="DAD27900.1"/>
    <property type="molecule type" value="Genomic_DNA"/>
</dbReference>
<gene>
    <name evidence="2" type="ORF">HUJ06_029368</name>
</gene>
<organism evidence="2 3">
    <name type="scientific">Nelumbo nucifera</name>
    <name type="common">Sacred lotus</name>
    <dbReference type="NCBI Taxonomy" id="4432"/>
    <lineage>
        <taxon>Eukaryota</taxon>
        <taxon>Viridiplantae</taxon>
        <taxon>Streptophyta</taxon>
        <taxon>Embryophyta</taxon>
        <taxon>Tracheophyta</taxon>
        <taxon>Spermatophyta</taxon>
        <taxon>Magnoliopsida</taxon>
        <taxon>Proteales</taxon>
        <taxon>Nelumbonaceae</taxon>
        <taxon>Nelumbo</taxon>
    </lineage>
</organism>
<accession>A0A822Y5V0</accession>
<evidence type="ECO:0000313" key="3">
    <source>
        <dbReference type="Proteomes" id="UP000607653"/>
    </source>
</evidence>
<dbReference type="PANTHER" id="PTHR33469">
    <property type="entry name" value="PROTEIN ELF4-LIKE 4"/>
    <property type="match status" value="1"/>
</dbReference>
<reference evidence="2 3" key="1">
    <citation type="journal article" date="2020" name="Mol. Biol. Evol.">
        <title>Distinct Expression and Methylation Patterns for Genes with Different Fates following a Single Whole-Genome Duplication in Flowering Plants.</title>
        <authorList>
            <person name="Shi T."/>
            <person name="Rahmani R.S."/>
            <person name="Gugger P.F."/>
            <person name="Wang M."/>
            <person name="Li H."/>
            <person name="Zhang Y."/>
            <person name="Li Z."/>
            <person name="Wang Q."/>
            <person name="Van de Peer Y."/>
            <person name="Marchal K."/>
            <person name="Chen J."/>
        </authorList>
    </citation>
    <scope>NUCLEOTIDE SEQUENCE [LARGE SCALE GENOMIC DNA]</scope>
    <source>
        <tissue evidence="2">Leaf</tissue>
    </source>
</reference>
<sequence length="81" mass="9174">MDGDAFTGIGNSMQSFVQVQSILYHNRLFINEINHYHEKVVDLYSDLSNSFTKLVDVSCDRDSGETLNSDGKPGHKRIRPD</sequence>
<dbReference type="AlphaFoldDB" id="A0A822Y5V0"/>
<proteinExistence type="predicted"/>
<dbReference type="GO" id="GO:0042753">
    <property type="term" value="P:positive regulation of circadian rhythm"/>
    <property type="evidence" value="ECO:0007669"/>
    <property type="project" value="InterPro"/>
</dbReference>
<dbReference type="PANTHER" id="PTHR33469:SF16">
    <property type="entry name" value="PROTEIN ELF4-LIKE 4"/>
    <property type="match status" value="1"/>
</dbReference>
<protein>
    <submittedName>
        <fullName evidence="2">Uncharacterized protein</fullName>
    </submittedName>
</protein>
<name>A0A822Y5V0_NELNU</name>
<feature type="region of interest" description="Disordered" evidence="1">
    <location>
        <begin position="61"/>
        <end position="81"/>
    </location>
</feature>